<name>A0ABQ9YGR4_9EUKA</name>
<comment type="caution">
    <text evidence="2">The sequence shown here is derived from an EMBL/GenBank/DDBJ whole genome shotgun (WGS) entry which is preliminary data.</text>
</comment>
<gene>
    <name evidence="2" type="ORF">BLNAU_1976</name>
</gene>
<accession>A0ABQ9YGR4</accession>
<reference evidence="2 3" key="1">
    <citation type="journal article" date="2022" name="bioRxiv">
        <title>Genomics of Preaxostyla Flagellates Illuminates Evolutionary Transitions and the Path Towards Mitochondrial Loss.</title>
        <authorList>
            <person name="Novak L.V.F."/>
            <person name="Treitli S.C."/>
            <person name="Pyrih J."/>
            <person name="Halakuc P."/>
            <person name="Pipaliya S.V."/>
            <person name="Vacek V."/>
            <person name="Brzon O."/>
            <person name="Soukal P."/>
            <person name="Eme L."/>
            <person name="Dacks J.B."/>
            <person name="Karnkowska A."/>
            <person name="Elias M."/>
            <person name="Hampl V."/>
        </authorList>
    </citation>
    <scope>NUCLEOTIDE SEQUENCE [LARGE SCALE GENOMIC DNA]</scope>
    <source>
        <strain evidence="2">NAU3</strain>
        <tissue evidence="2">Gut</tissue>
    </source>
</reference>
<organism evidence="2 3">
    <name type="scientific">Blattamonas nauphoetae</name>
    <dbReference type="NCBI Taxonomy" id="2049346"/>
    <lineage>
        <taxon>Eukaryota</taxon>
        <taxon>Metamonada</taxon>
        <taxon>Preaxostyla</taxon>
        <taxon>Oxymonadida</taxon>
        <taxon>Blattamonas</taxon>
    </lineage>
</organism>
<evidence type="ECO:0000313" key="2">
    <source>
        <dbReference type="EMBL" id="KAK2962953.1"/>
    </source>
</evidence>
<feature type="compositionally biased region" description="Low complexity" evidence="1">
    <location>
        <begin position="745"/>
        <end position="759"/>
    </location>
</feature>
<feature type="region of interest" description="Disordered" evidence="1">
    <location>
        <begin position="744"/>
        <end position="769"/>
    </location>
</feature>
<dbReference type="SUPFAM" id="SSF51126">
    <property type="entry name" value="Pectin lyase-like"/>
    <property type="match status" value="1"/>
</dbReference>
<dbReference type="InterPro" id="IPR011050">
    <property type="entry name" value="Pectin_lyase_fold/virulence"/>
</dbReference>
<keyword evidence="3" id="KW-1185">Reference proteome</keyword>
<dbReference type="Proteomes" id="UP001281761">
    <property type="component" value="Unassembled WGS sequence"/>
</dbReference>
<sequence length="769" mass="82979">MIPNGTYHAQEIPIHSRTVDMSGLLSRISHRYCLHNLAEENKSQHPDNEEYRSRKGLSVMFDVWNSTCRLDNVGLFANTPDTAVSLIRSSTFVVSRSEITSCPETSPFVIGDSGMESSVSVSIISCSHYSSSKSSSLLPLVSGPRSSACSSQMRSNEEGSADAFGVGSLSIVGSGLKLDSIDLVTGTGPLFDFGKCFGNGLTGVVGCSVSLSSSSLTNTTSTRLPSTFPRSCSFVTQRLIGVSVSESTNHLCGTSGMRLDWSGSSLLSNCSFTSCVTNDAPSRITEPIPEPGKGIDEFTLKTTRILKSQAQTNTTVSNQVWITSSQFLGITYSEYPYSGAAIHLDQFRADVVIKASSFERCHATYETTHGAVYLCHYSSSTAANVYSATVFNCQFTNNTAGYGGHLSTQDYSPVTIAQCTFTKSQSRVDPTSSKWSSLRVSLSGECRYDNCTVSKNTGSNTGGIEYMQYLSAGKIVLTDVLFDENVCTSPTASEHVIDFLFYKDIGIDNREFYDCFSTSTPIKCASRYAEKIYPDLIGPSIISVGQTIQENANGDGFDVVLSFEGVFTGTSRKYDVTLEDADGSEFVAKSVSFSRTASVPLNNPSKSYLSPSTTYTLTAVQKSASQSTSNEFIEGGVAEPDWTWWHHDISSRTDNMVGLSFTTPAGPTLNSIKADLNLANLNEAIINISASRISTGSFTLVVFDSSDPLKTEITIGPFSFTSSSTPTMSSHTVLIHPSDELSYGKTYSPSKTRTSSKTRPFMDSQVLWG</sequence>
<evidence type="ECO:0000256" key="1">
    <source>
        <dbReference type="SAM" id="MobiDB-lite"/>
    </source>
</evidence>
<protein>
    <submittedName>
        <fullName evidence="2">Uncharacterized protein</fullName>
    </submittedName>
</protein>
<proteinExistence type="predicted"/>
<evidence type="ECO:0000313" key="3">
    <source>
        <dbReference type="Proteomes" id="UP001281761"/>
    </source>
</evidence>
<dbReference type="EMBL" id="JARBJD010000008">
    <property type="protein sequence ID" value="KAK2962953.1"/>
    <property type="molecule type" value="Genomic_DNA"/>
</dbReference>